<dbReference type="InterPro" id="IPR002347">
    <property type="entry name" value="SDR_fam"/>
</dbReference>
<dbReference type="GO" id="GO:0016491">
    <property type="term" value="F:oxidoreductase activity"/>
    <property type="evidence" value="ECO:0007669"/>
    <property type="project" value="UniProtKB-KW"/>
</dbReference>
<dbReference type="PROSITE" id="PS00061">
    <property type="entry name" value="ADH_SHORT"/>
    <property type="match status" value="1"/>
</dbReference>
<dbReference type="PANTHER" id="PTHR43180">
    <property type="entry name" value="3-OXOACYL-(ACYL-CARRIER-PROTEIN) REDUCTASE (AFU_ORTHOLOGUE AFUA_6G11210)"/>
    <property type="match status" value="1"/>
</dbReference>
<evidence type="ECO:0000313" key="7">
    <source>
        <dbReference type="Proteomes" id="UP000017822"/>
    </source>
</evidence>
<protein>
    <recommendedName>
        <fullName evidence="8">Dehydrogenase</fullName>
    </recommendedName>
</protein>
<dbReference type="EMBL" id="AOFQ01000051">
    <property type="protein sequence ID" value="ESQ98390.1"/>
    <property type="molecule type" value="Genomic_DNA"/>
</dbReference>
<gene>
    <name evidence="6" type="ORF">F753_15940</name>
</gene>
<dbReference type="Pfam" id="PF13561">
    <property type="entry name" value="adh_short_C2"/>
    <property type="match status" value="1"/>
</dbReference>
<dbReference type="GO" id="GO:0008202">
    <property type="term" value="P:steroid metabolic process"/>
    <property type="evidence" value="ECO:0007669"/>
    <property type="project" value="UniProtKB-KW"/>
</dbReference>
<dbReference type="PANTHER" id="PTHR43180:SF28">
    <property type="entry name" value="NAD(P)-BINDING ROSSMANN-FOLD SUPERFAMILY PROTEIN"/>
    <property type="match status" value="1"/>
</dbReference>
<dbReference type="InterPro" id="IPR020904">
    <property type="entry name" value="Sc_DH/Rdtase_CS"/>
</dbReference>
<dbReference type="PRINTS" id="PR00080">
    <property type="entry name" value="SDRFAMILY"/>
</dbReference>
<dbReference type="PATRIC" id="fig|1263865.4.peg.3070"/>
<dbReference type="Proteomes" id="UP000017822">
    <property type="component" value="Unassembled WGS sequence"/>
</dbReference>
<organism evidence="6 7">
    <name type="scientific">Stutzerimonas chloritidismutans AW-1</name>
    <dbReference type="NCBI Taxonomy" id="1263865"/>
    <lineage>
        <taxon>Bacteria</taxon>
        <taxon>Pseudomonadati</taxon>
        <taxon>Pseudomonadota</taxon>
        <taxon>Gammaproteobacteria</taxon>
        <taxon>Pseudomonadales</taxon>
        <taxon>Pseudomonadaceae</taxon>
        <taxon>Stutzerimonas</taxon>
    </lineage>
</organism>
<dbReference type="Gene3D" id="3.40.50.720">
    <property type="entry name" value="NAD(P)-binding Rossmann-like Domain"/>
    <property type="match status" value="1"/>
</dbReference>
<sequence length="273" mass="27893">MSMDYSKASRLDGKVALVTGGARGLGAEIADALLQMGASVMISDVLDKVGAATAAHLEAKAPGRITFLHQDVTREAEWEAAVAGTVEYFGGLDVLVNNAGIETAALLADCELADFQRTMSINVDGVFLGIKHGIRAMRPDGVAGKGGSIINLSSVAGLVGMPTLGAYCASKGAVRLLNKAAAVECGKLGYGIRVNSIHPGIIKTAMGINVVRSFARLGMAADEAAADAMVESMHPIGYGQPSDVANAVLFLAGEASRWVTGTEIVTDGGASAC</sequence>
<accession>V4PQG0</accession>
<keyword evidence="4" id="KW-0443">Lipid metabolism</keyword>
<keyword evidence="5" id="KW-0753">Steroid metabolism</keyword>
<evidence type="ECO:0000256" key="3">
    <source>
        <dbReference type="ARBA" id="ARBA00023027"/>
    </source>
</evidence>
<dbReference type="PRINTS" id="PR00081">
    <property type="entry name" value="GDHRDH"/>
</dbReference>
<dbReference type="InterPro" id="IPR036291">
    <property type="entry name" value="NAD(P)-bd_dom_sf"/>
</dbReference>
<reference evidence="6 7" key="1">
    <citation type="submission" date="2013-07" db="EMBL/GenBank/DDBJ databases">
        <authorList>
            <person name="Schaap P.J."/>
            <person name="Mehboob F."/>
            <person name="Oosterkamp M.J."/>
            <person name="de Vos W.M."/>
            <person name="Stams A.J.M."/>
            <person name="Koehorst J.J."/>
        </authorList>
    </citation>
    <scope>NUCLEOTIDE SEQUENCE [LARGE SCALE GENOMIC DNA]</scope>
    <source>
        <strain evidence="6 7">AW-1</strain>
    </source>
</reference>
<dbReference type="NCBIfam" id="NF005559">
    <property type="entry name" value="PRK07231.1"/>
    <property type="match status" value="1"/>
</dbReference>
<dbReference type="SUPFAM" id="SSF51735">
    <property type="entry name" value="NAD(P)-binding Rossmann-fold domains"/>
    <property type="match status" value="1"/>
</dbReference>
<keyword evidence="3" id="KW-0520">NAD</keyword>
<dbReference type="FunFam" id="3.40.50.720:FF:000084">
    <property type="entry name" value="Short-chain dehydrogenase reductase"/>
    <property type="match status" value="1"/>
</dbReference>
<evidence type="ECO:0000256" key="5">
    <source>
        <dbReference type="ARBA" id="ARBA00023221"/>
    </source>
</evidence>
<evidence type="ECO:0000256" key="1">
    <source>
        <dbReference type="ARBA" id="ARBA00006484"/>
    </source>
</evidence>
<keyword evidence="2" id="KW-0560">Oxidoreductase</keyword>
<evidence type="ECO:0000256" key="4">
    <source>
        <dbReference type="ARBA" id="ARBA00023098"/>
    </source>
</evidence>
<comment type="similarity">
    <text evidence="1">Belongs to the short-chain dehydrogenases/reductases (SDR) family.</text>
</comment>
<proteinExistence type="inferred from homology"/>
<evidence type="ECO:0008006" key="8">
    <source>
        <dbReference type="Google" id="ProtNLM"/>
    </source>
</evidence>
<comment type="caution">
    <text evidence="6">The sequence shown here is derived from an EMBL/GenBank/DDBJ whole genome shotgun (WGS) entry which is preliminary data.</text>
</comment>
<evidence type="ECO:0000313" key="6">
    <source>
        <dbReference type="EMBL" id="ESQ98390.1"/>
    </source>
</evidence>
<dbReference type="AlphaFoldDB" id="V4PQG0"/>
<evidence type="ECO:0000256" key="2">
    <source>
        <dbReference type="ARBA" id="ARBA00023002"/>
    </source>
</evidence>
<name>V4PQG0_STUCH</name>